<evidence type="ECO:0000313" key="2">
    <source>
        <dbReference type="Proteomes" id="UP000198718"/>
    </source>
</evidence>
<dbReference type="OrthoDB" id="175771at2"/>
<accession>A0A1G8Z6C5</accession>
<dbReference type="EMBL" id="FNFP01000001">
    <property type="protein sequence ID" value="SDK10543.1"/>
    <property type="molecule type" value="Genomic_DNA"/>
</dbReference>
<evidence type="ECO:0000313" key="1">
    <source>
        <dbReference type="EMBL" id="SDK10543.1"/>
    </source>
</evidence>
<name>A0A1G8Z6C5_9FIRM</name>
<sequence>MKNFTIWVFVMLMGVLITADLSIPNRVFSEFENRYLSQKPDFRWDDLISGRYTQNYENYVADQFVFRNKWMELKVFLEKALLKKENNNIVFGKDGYLFNKYITLPDEFFTNVELLNKFIETYEKENVYVAIPPNSYAVLEKLAPIGLYNVDQAKWLQWLEEELNLPKGKVVNLYEALKKHDDEYIYYRLDHHWTTLGAYYAYEAYAKQVGFSPMPLEEFNPEVIEDFYGTFYSAAKRKEGHADLIFYDPNLDADFYLDGVLQPSIYDLTFTKGRDKYGMFLHNNPGRASIKTNLNSEIREKKLLVFKDSYANSMIPFLTKHYSQIEIVDLRYYNGSVGALMEEGWDDVLFLFNFISFSNDPNLVKLNY</sequence>
<dbReference type="STRING" id="393762.SAMN05660472_00750"/>
<dbReference type="Pfam" id="PF14286">
    <property type="entry name" value="DHHW"/>
    <property type="match status" value="1"/>
</dbReference>
<organism evidence="1 2">
    <name type="scientific">Natronincola ferrireducens</name>
    <dbReference type="NCBI Taxonomy" id="393762"/>
    <lineage>
        <taxon>Bacteria</taxon>
        <taxon>Bacillati</taxon>
        <taxon>Bacillota</taxon>
        <taxon>Clostridia</taxon>
        <taxon>Peptostreptococcales</taxon>
        <taxon>Natronincolaceae</taxon>
        <taxon>Natronincola</taxon>
    </lineage>
</organism>
<dbReference type="InterPro" id="IPR025945">
    <property type="entry name" value="DHHW"/>
</dbReference>
<keyword evidence="2" id="KW-1185">Reference proteome</keyword>
<proteinExistence type="predicted"/>
<dbReference type="RefSeq" id="WP_090550450.1">
    <property type="nucleotide sequence ID" value="NZ_FNFP01000001.1"/>
</dbReference>
<protein>
    <submittedName>
        <fullName evidence="1">DHHW protein</fullName>
    </submittedName>
</protein>
<dbReference type="Proteomes" id="UP000198718">
    <property type="component" value="Unassembled WGS sequence"/>
</dbReference>
<reference evidence="1 2" key="1">
    <citation type="submission" date="2016-10" db="EMBL/GenBank/DDBJ databases">
        <authorList>
            <person name="de Groot N.N."/>
        </authorList>
    </citation>
    <scope>NUCLEOTIDE SEQUENCE [LARGE SCALE GENOMIC DNA]</scope>
    <source>
        <strain evidence="1 2">DSM 18346</strain>
    </source>
</reference>
<dbReference type="AlphaFoldDB" id="A0A1G8Z6C5"/>
<gene>
    <name evidence="1" type="ORF">SAMN05660472_00750</name>
</gene>